<feature type="transmembrane region" description="Helical" evidence="2">
    <location>
        <begin position="963"/>
        <end position="989"/>
    </location>
</feature>
<feature type="transmembrane region" description="Helical" evidence="2">
    <location>
        <begin position="1116"/>
        <end position="1135"/>
    </location>
</feature>
<feature type="transmembrane region" description="Helical" evidence="2">
    <location>
        <begin position="900"/>
        <end position="919"/>
    </location>
</feature>
<dbReference type="AlphaFoldDB" id="A0A6J8B6A9"/>
<keyword evidence="2" id="KW-0812">Transmembrane</keyword>
<feature type="transmembrane region" description="Helical" evidence="2">
    <location>
        <begin position="790"/>
        <end position="809"/>
    </location>
</feature>
<sequence>MSKPSIDRSLQIYQYLGYIIGSEEVVRTRRKIFWALDSISQFPDSTVISSGSKAEGLDLTGSDYDQMFVLKYFRIYENVNDVSSSTHQIPVIMDISDTKPGFTKLKLYNISHRYVPQINLWGEIIEGGQFMSSRLFREFCLPDHMIIHGPCRSTPDDTYDSALCFRCKEWIQPACHWVDRSRLSWPDPKLVTSEQRASLLPYLTASALSCLTYPNVLLIPLNFNNIKQIITSIININDAELSTYMMSLISNNSVLLASLNFTGENKALYKQYQISLQCYKVGMYNDVTSAWSLLASLLYKFKRFHECIDILNYTLSKCTPEKIMLNFDNSLSEQTDFQKGKDAVGLLLTCKHIVINNLSFSEPYYLLPVELTPLIQYDVHDNTCTIPPVVYLNMLSFLCLHHLEDQRGKLNALRDLEHTIREKYFIFPNETNFQIANNCLKIAKKECDDWKYEYPEENGVTNMCNMTVKDGSEFMFLLRKSEFKGRLIRFNVIFEGIETFKTKCVVEPKQWVWTFPGEKGATHFLKWPQEYRVWSLGLLDSRTFGPVDIRITVQGNCPVIIGQNETTQRIGLALIKMANKASDLPGANVEYGYGYVCYHERVYIDSPFMYSLCLHIICPFEALGYRCCNTIYEIGNNKTRVVCDGDVIHYDEAWWIVPFIIGILMFANVPLLLVKPFQKKRRCKGYHAIDLLQSEIYNEDWLIANPLSFCRIIRSPFIYFGEKFPRMAGVIIRIFITMCSIFILIIQILVHYTYDYKYTLDLVKAGVPLAFRSMVTGYHYSKRNFMPRLGGPYVGLAFYLITTAVLACIPRDLETFIDKGIPNNVQLSVSPITIDLKTRGKLGAVFDIERQHGYQKIYSLMKAHIFMLINPSFWKLAIQMQLRRFWGLLNIATQKNSLKVSLFVVFFIPYFFVFCVAELLLAVTYYGFPIFLFFQVTVCAYCKEIKTIITPFGVIGNIIRYTLTLLVVGLLVFNIYILTVVFVDSFHFITRVIMFTFTGLIAYPGTTYGYFVFAITILMYVMEAIQHIRTGYSKLFNRVRKCCVKIHNNNSFPNISLIKQFNGFNVISRELFFFVVSRHRPIRVEIFFSFLKLVFITFLMYLAIHTIVKLQGLWDINPLTQVVTALFICLIPKLWHKMMTRDEFLVDMREAFVIQKIIADYCRQKLYTREHNTNGDLRNGDQENTNERQSLLGGNTDRGYYSIASKDAESEDEEMRSDLLLDLANEL</sequence>
<feature type="transmembrane region" description="Helical" evidence="2">
    <location>
        <begin position="653"/>
        <end position="674"/>
    </location>
</feature>
<evidence type="ECO:0000313" key="3">
    <source>
        <dbReference type="EMBL" id="CAC5379442.1"/>
    </source>
</evidence>
<feature type="transmembrane region" description="Helical" evidence="2">
    <location>
        <begin position="730"/>
        <end position="754"/>
    </location>
</feature>
<reference evidence="3 4" key="1">
    <citation type="submission" date="2020-06" db="EMBL/GenBank/DDBJ databases">
        <authorList>
            <person name="Li R."/>
            <person name="Bekaert M."/>
        </authorList>
    </citation>
    <scope>NUCLEOTIDE SEQUENCE [LARGE SCALE GENOMIC DNA]</scope>
    <source>
        <strain evidence="4">wild</strain>
    </source>
</reference>
<evidence type="ECO:0000313" key="4">
    <source>
        <dbReference type="Proteomes" id="UP000507470"/>
    </source>
</evidence>
<gene>
    <name evidence="3" type="ORF">MCOR_15511</name>
</gene>
<organism evidence="3 4">
    <name type="scientific">Mytilus coruscus</name>
    <name type="common">Sea mussel</name>
    <dbReference type="NCBI Taxonomy" id="42192"/>
    <lineage>
        <taxon>Eukaryota</taxon>
        <taxon>Metazoa</taxon>
        <taxon>Spiralia</taxon>
        <taxon>Lophotrochozoa</taxon>
        <taxon>Mollusca</taxon>
        <taxon>Bivalvia</taxon>
        <taxon>Autobranchia</taxon>
        <taxon>Pteriomorphia</taxon>
        <taxon>Mytilida</taxon>
        <taxon>Mytiloidea</taxon>
        <taxon>Mytilidae</taxon>
        <taxon>Mytilinae</taxon>
        <taxon>Mytilus</taxon>
    </lineage>
</organism>
<evidence type="ECO:0000256" key="2">
    <source>
        <dbReference type="SAM" id="Phobius"/>
    </source>
</evidence>
<dbReference type="OrthoDB" id="6130724at2759"/>
<keyword evidence="4" id="KW-1185">Reference proteome</keyword>
<keyword evidence="2" id="KW-1133">Transmembrane helix</keyword>
<proteinExistence type="predicted"/>
<protein>
    <submittedName>
        <fullName evidence="3">Uncharacterized protein</fullName>
    </submittedName>
</protein>
<feature type="region of interest" description="Disordered" evidence="1">
    <location>
        <begin position="1173"/>
        <end position="1198"/>
    </location>
</feature>
<name>A0A6J8B6A9_MYTCO</name>
<feature type="transmembrane region" description="Helical" evidence="2">
    <location>
        <begin position="1086"/>
        <end position="1104"/>
    </location>
</feature>
<evidence type="ECO:0000256" key="1">
    <source>
        <dbReference type="SAM" id="MobiDB-lite"/>
    </source>
</evidence>
<keyword evidence="2" id="KW-0472">Membrane</keyword>
<feature type="transmembrane region" description="Helical" evidence="2">
    <location>
        <begin position="1001"/>
        <end position="1021"/>
    </location>
</feature>
<dbReference type="EMBL" id="CACVKT020002719">
    <property type="protein sequence ID" value="CAC5379442.1"/>
    <property type="molecule type" value="Genomic_DNA"/>
</dbReference>
<accession>A0A6J8B6A9</accession>
<dbReference type="Proteomes" id="UP000507470">
    <property type="component" value="Unassembled WGS sequence"/>
</dbReference>